<dbReference type="GO" id="GO:0005737">
    <property type="term" value="C:cytoplasm"/>
    <property type="evidence" value="ECO:0007669"/>
    <property type="project" value="TreeGrafter"/>
</dbReference>
<dbReference type="SUPFAM" id="SSF81296">
    <property type="entry name" value="E set domains"/>
    <property type="match status" value="2"/>
</dbReference>
<organism evidence="3 4">
    <name type="scientific">Paramuricea clavata</name>
    <name type="common">Red gorgonian</name>
    <name type="synonym">Violescent sea-whip</name>
    <dbReference type="NCBI Taxonomy" id="317549"/>
    <lineage>
        <taxon>Eukaryota</taxon>
        <taxon>Metazoa</taxon>
        <taxon>Cnidaria</taxon>
        <taxon>Anthozoa</taxon>
        <taxon>Octocorallia</taxon>
        <taxon>Malacalcyonacea</taxon>
        <taxon>Plexauridae</taxon>
        <taxon>Paramuricea</taxon>
    </lineage>
</organism>
<dbReference type="InterPro" id="IPR014752">
    <property type="entry name" value="Arrestin-like_C"/>
</dbReference>
<dbReference type="InterPro" id="IPR011022">
    <property type="entry name" value="Arrestin_C-like"/>
</dbReference>
<dbReference type="PANTHER" id="PTHR11188:SF17">
    <property type="entry name" value="FI21816P1"/>
    <property type="match status" value="1"/>
</dbReference>
<dbReference type="InterPro" id="IPR011021">
    <property type="entry name" value="Arrestin-like_N"/>
</dbReference>
<evidence type="ECO:0000313" key="4">
    <source>
        <dbReference type="Proteomes" id="UP001152795"/>
    </source>
</evidence>
<dbReference type="OrthoDB" id="5948667at2759"/>
<evidence type="ECO:0000256" key="2">
    <source>
        <dbReference type="SAM" id="MobiDB-lite"/>
    </source>
</evidence>
<comment type="similarity">
    <text evidence="1">Belongs to the arrestin family.</text>
</comment>
<dbReference type="Proteomes" id="UP001152795">
    <property type="component" value="Unassembled WGS sequence"/>
</dbReference>
<dbReference type="Pfam" id="PF00339">
    <property type="entry name" value="Arrestin_N"/>
    <property type="match status" value="1"/>
</dbReference>
<dbReference type="GO" id="GO:0015031">
    <property type="term" value="P:protein transport"/>
    <property type="evidence" value="ECO:0007669"/>
    <property type="project" value="TreeGrafter"/>
</dbReference>
<dbReference type="PANTHER" id="PTHR11188">
    <property type="entry name" value="ARRESTIN DOMAIN CONTAINING PROTEIN"/>
    <property type="match status" value="1"/>
</dbReference>
<dbReference type="AlphaFoldDB" id="A0A7D9LN27"/>
<dbReference type="InterPro" id="IPR050357">
    <property type="entry name" value="Arrestin_domain-protein"/>
</dbReference>
<sequence length="357" mass="40854">MDAGIENELKHESLRNLQLIINDRQVFQPGEKLTGVVQLSTTKVLHARRLFVKICGQAYVKWTESRQLETTEFVNCENYLNDSRVLLEFGVNNNDFETLLPGNNQFPFNFVIPPSHLPSSFYHGWHKKDYAAIRYWISASICLSNNEELTVTQEFYLKETADLTKASHLQEPKTVSAEEYITWCCFKTGPVTTNMEINRSAYHPGDDILITVSINSALSSFNTGKVELQLVQRVNYVANSDYTADICSGTSHEDILEREHWSMEKNLLLSASVASRREINWDNVRLKIPKAIVPTISCSKCIQLSYFVQLRVSFRVTEDCIIRIPIIIICKPRDNSFHETRTESGDESSRTQDTNVE</sequence>
<reference evidence="3" key="1">
    <citation type="submission" date="2020-04" db="EMBL/GenBank/DDBJ databases">
        <authorList>
            <person name="Alioto T."/>
            <person name="Alioto T."/>
            <person name="Gomez Garrido J."/>
        </authorList>
    </citation>
    <scope>NUCLEOTIDE SEQUENCE</scope>
    <source>
        <strain evidence="3">A484AB</strain>
    </source>
</reference>
<dbReference type="SMART" id="SM01017">
    <property type="entry name" value="Arrestin_C"/>
    <property type="match status" value="1"/>
</dbReference>
<feature type="compositionally biased region" description="Basic and acidic residues" evidence="2">
    <location>
        <begin position="338"/>
        <end position="350"/>
    </location>
</feature>
<evidence type="ECO:0000313" key="3">
    <source>
        <dbReference type="EMBL" id="CAB4034097.1"/>
    </source>
</evidence>
<dbReference type="Gene3D" id="2.60.40.640">
    <property type="match status" value="2"/>
</dbReference>
<accession>A0A7D9LN27</accession>
<proteinExistence type="inferred from homology"/>
<name>A0A7D9LN27_PARCT</name>
<evidence type="ECO:0000256" key="1">
    <source>
        <dbReference type="ARBA" id="ARBA00005298"/>
    </source>
</evidence>
<dbReference type="InterPro" id="IPR014756">
    <property type="entry name" value="Ig_E-set"/>
</dbReference>
<comment type="caution">
    <text evidence="3">The sequence shown here is derived from an EMBL/GenBank/DDBJ whole genome shotgun (WGS) entry which is preliminary data.</text>
</comment>
<feature type="region of interest" description="Disordered" evidence="2">
    <location>
        <begin position="338"/>
        <end position="357"/>
    </location>
</feature>
<dbReference type="EMBL" id="CACRXK020019814">
    <property type="protein sequence ID" value="CAB4034097.1"/>
    <property type="molecule type" value="Genomic_DNA"/>
</dbReference>
<keyword evidence="4" id="KW-1185">Reference proteome</keyword>
<protein>
    <submittedName>
        <fullName evidence="3">Arrestin domain-containing 3-like</fullName>
    </submittedName>
</protein>
<dbReference type="Pfam" id="PF02752">
    <property type="entry name" value="Arrestin_C"/>
    <property type="match status" value="1"/>
</dbReference>
<gene>
    <name evidence="3" type="ORF">PACLA_8A021638</name>
</gene>